<dbReference type="InterPro" id="IPR032466">
    <property type="entry name" value="Metal_Hydrolase"/>
</dbReference>
<proteinExistence type="predicted"/>
<comment type="caution">
    <text evidence="1">The sequence shown here is derived from an EMBL/GenBank/DDBJ whole genome shotgun (WGS) entry which is preliminary data.</text>
</comment>
<evidence type="ECO:0008006" key="3">
    <source>
        <dbReference type="Google" id="ProtNLM"/>
    </source>
</evidence>
<accession>A0A5N1JFY1</accession>
<name>A0A5N1JFY1_9BACT</name>
<dbReference type="Proteomes" id="UP000326344">
    <property type="component" value="Unassembled WGS sequence"/>
</dbReference>
<gene>
    <name evidence="1" type="ORF">F0P93_08460</name>
</gene>
<organism evidence="1 2">
    <name type="scientific">Larkinella humicola</name>
    <dbReference type="NCBI Taxonomy" id="2607654"/>
    <lineage>
        <taxon>Bacteria</taxon>
        <taxon>Pseudomonadati</taxon>
        <taxon>Bacteroidota</taxon>
        <taxon>Cytophagia</taxon>
        <taxon>Cytophagales</taxon>
        <taxon>Spirosomataceae</taxon>
        <taxon>Larkinella</taxon>
    </lineage>
</organism>
<dbReference type="EMBL" id="VTWS01000002">
    <property type="protein sequence ID" value="KAA9354629.1"/>
    <property type="molecule type" value="Genomic_DNA"/>
</dbReference>
<evidence type="ECO:0000313" key="2">
    <source>
        <dbReference type="Proteomes" id="UP000326344"/>
    </source>
</evidence>
<keyword evidence="2" id="KW-1185">Reference proteome</keyword>
<sequence>MENLFDFHFHLLFKHLITVTKNGGKFKLSENVKTTGLAQFLNDIFGGPFDSQSSPLQVSQSSLRLGVIALLSVEHAFANRVLHVFGADLSGVLPLDKEVFNRTRNGETTYYQEFKKQIAFHLTTAAELNKPPYQIEYLNRTTWATLSPDEVTAKLTAGDKRYFSFSIEGGHNLSDVPIRKTIPSRFPELKLKELQDRSDVDFISINLCHLSHIPEQPLGGFAQGLNKTSQLAFASEDFMPKTGLGLTELGKKVIKQALTHPTKPLLIDVKHMSVYTRLHYYRYREQLAIIDPEVERLPIMTSHTGFTFYTLDDYLQNKRFQSTTGSEGGQPISKVAPENRRIGRTNDLINKGLFGNPWTINLFDEEIVEIMLSNGMMGISLDQRILGASNPAVDSRRDRFFEEEYMARPEWEKMFRDGKLPGATESLFGGIAPSKQERHSMLLCLHLVHAVRVGYSALNWIENTSPWDHLCVGSDFDGLINPINGFDDVLQLSKLRGQLLKYLPQADKFLPFNPDQKALRYKNDGSVDAAFLNDVIDKFLFKNGLRFTVRFLHNWQPVPVEVPF</sequence>
<protein>
    <recommendedName>
        <fullName evidence="3">Membrane dipeptidase (Peptidase family M19)</fullName>
    </recommendedName>
</protein>
<reference evidence="1 2" key="1">
    <citation type="submission" date="2019-09" db="EMBL/GenBank/DDBJ databases">
        <title>Genome Sequence of Larkinella sp MA1.</title>
        <authorList>
            <person name="Srinivasan S."/>
        </authorList>
    </citation>
    <scope>NUCLEOTIDE SEQUENCE [LARGE SCALE GENOMIC DNA]</scope>
    <source>
        <strain evidence="1 2">MA1</strain>
    </source>
</reference>
<dbReference type="AlphaFoldDB" id="A0A5N1JFY1"/>
<evidence type="ECO:0000313" key="1">
    <source>
        <dbReference type="EMBL" id="KAA9354629.1"/>
    </source>
</evidence>
<dbReference type="RefSeq" id="WP_150875954.1">
    <property type="nucleotide sequence ID" value="NZ_VTWS01000002.1"/>
</dbReference>
<dbReference type="Gene3D" id="3.20.20.140">
    <property type="entry name" value="Metal-dependent hydrolases"/>
    <property type="match status" value="1"/>
</dbReference>
<dbReference type="SUPFAM" id="SSF51556">
    <property type="entry name" value="Metallo-dependent hydrolases"/>
    <property type="match status" value="1"/>
</dbReference>